<evidence type="ECO:0000313" key="3">
    <source>
        <dbReference type="Proteomes" id="UP000659047"/>
    </source>
</evidence>
<gene>
    <name evidence="2" type="ORF">JJB97_10545</name>
</gene>
<protein>
    <submittedName>
        <fullName evidence="2">Uncharacterized protein</fullName>
    </submittedName>
</protein>
<evidence type="ECO:0000256" key="1">
    <source>
        <dbReference type="SAM" id="MobiDB-lite"/>
    </source>
</evidence>
<keyword evidence="3" id="KW-1185">Reference proteome</keyword>
<dbReference type="EMBL" id="JAEPBH010000025">
    <property type="protein sequence ID" value="MBK4715759.1"/>
    <property type="molecule type" value="Genomic_DNA"/>
</dbReference>
<dbReference type="AlphaFoldDB" id="A0A8K0XZM6"/>
<accession>A0A8K0XZM6</accession>
<dbReference type="Proteomes" id="UP000659047">
    <property type="component" value="Unassembled WGS sequence"/>
</dbReference>
<sequence>MGGRTQLDGAVIASTADSGRNRLDTGTLGWTAIRNESKTAGNGYAVAISGSGGGGENRNVAPATGTGQAKCSTAPLK</sequence>
<comment type="caution">
    <text evidence="2">The sequence shown here is derived from an EMBL/GenBank/DDBJ whole genome shotgun (WGS) entry which is preliminary data.</text>
</comment>
<evidence type="ECO:0000313" key="2">
    <source>
        <dbReference type="EMBL" id="MBK4715759.1"/>
    </source>
</evidence>
<proteinExistence type="predicted"/>
<dbReference type="RefSeq" id="WP_238713981.1">
    <property type="nucleotide sequence ID" value="NZ_JAEPBH010000025.1"/>
</dbReference>
<reference evidence="2" key="1">
    <citation type="submission" date="2021-01" db="EMBL/GenBank/DDBJ databases">
        <title>Intestinitalea alba gen. nov., sp. nov., a novel genus of the family Enterobacteriaceae, isolated from the gut of the plastic-eating mealworm Tenebrio molitor L.</title>
        <authorList>
            <person name="Yang Y."/>
        </authorList>
    </citation>
    <scope>NUCLEOTIDE SEQUENCE</scope>
    <source>
        <strain evidence="2">BIT-L3</strain>
    </source>
</reference>
<feature type="region of interest" description="Disordered" evidence="1">
    <location>
        <begin position="50"/>
        <end position="77"/>
    </location>
</feature>
<name>A0A8K0XZM6_9ENTR</name>
<organism evidence="2 3">
    <name type="scientific">Tenebrionibacter intestinalis</name>
    <dbReference type="NCBI Taxonomy" id="2799638"/>
    <lineage>
        <taxon>Bacteria</taxon>
        <taxon>Pseudomonadati</taxon>
        <taxon>Pseudomonadota</taxon>
        <taxon>Gammaproteobacteria</taxon>
        <taxon>Enterobacterales</taxon>
        <taxon>Enterobacteriaceae</taxon>
        <taxon>Tenebrionibacter/Tenebrionicola group</taxon>
        <taxon>Tenebrionibacter</taxon>
    </lineage>
</organism>